<evidence type="ECO:0000313" key="2">
    <source>
        <dbReference type="EMBL" id="ODN41857.1"/>
    </source>
</evidence>
<feature type="transmembrane region" description="Helical" evidence="1">
    <location>
        <begin position="94"/>
        <end position="116"/>
    </location>
</feature>
<feature type="transmembrane region" description="Helical" evidence="1">
    <location>
        <begin position="136"/>
        <end position="156"/>
    </location>
</feature>
<keyword evidence="1" id="KW-0472">Membrane</keyword>
<keyword evidence="3" id="KW-1185">Reference proteome</keyword>
<sequence>MHYLFFKKTILLVWAIWWTVVFLNDFFAGLQEMGWIFIHWINDMNYPSITVALSKFNAPNWLSFSLYLIIVAWSLVNASLFWRAFLTKVRDYELWLKHVSYAFIASLVLWFCFIVIDQIVVQAHFSFEGIHMVQAMLQLVCFFCFFHFTTSSTFSVN</sequence>
<protein>
    <submittedName>
        <fullName evidence="2">Uncharacterized protein</fullName>
    </submittedName>
</protein>
<proteinExistence type="predicted"/>
<dbReference type="RefSeq" id="WP_069311659.1">
    <property type="nucleotide sequence ID" value="NZ_MDTU01000001.1"/>
</dbReference>
<accession>A0ABX3A0S9</accession>
<keyword evidence="1" id="KW-1133">Transmembrane helix</keyword>
<dbReference type="Proteomes" id="UP000094329">
    <property type="component" value="Unassembled WGS sequence"/>
</dbReference>
<evidence type="ECO:0000313" key="3">
    <source>
        <dbReference type="Proteomes" id="UP000094329"/>
    </source>
</evidence>
<keyword evidence="1" id="KW-0812">Transmembrane</keyword>
<evidence type="ECO:0000256" key="1">
    <source>
        <dbReference type="SAM" id="Phobius"/>
    </source>
</evidence>
<comment type="caution">
    <text evidence="2">The sequence shown here is derived from an EMBL/GenBank/DDBJ whole genome shotgun (WGS) entry which is preliminary data.</text>
</comment>
<reference evidence="2 3" key="1">
    <citation type="submission" date="2016-08" db="EMBL/GenBank/DDBJ databases">
        <title>Draft genome sequence of Candidatus Piscirickettsia litoralis, from seawater.</title>
        <authorList>
            <person name="Wan X."/>
            <person name="Lee A.J."/>
            <person name="Hou S."/>
            <person name="Donachie S.P."/>
        </authorList>
    </citation>
    <scope>NUCLEOTIDE SEQUENCE [LARGE SCALE GENOMIC DNA]</scope>
    <source>
        <strain evidence="2 3">Y2</strain>
    </source>
</reference>
<organism evidence="2 3">
    <name type="scientific">Piscirickettsia litoralis</name>
    <dbReference type="NCBI Taxonomy" id="1891921"/>
    <lineage>
        <taxon>Bacteria</taxon>
        <taxon>Pseudomonadati</taxon>
        <taxon>Pseudomonadota</taxon>
        <taxon>Gammaproteobacteria</taxon>
        <taxon>Thiotrichales</taxon>
        <taxon>Piscirickettsiaceae</taxon>
        <taxon>Piscirickettsia</taxon>
    </lineage>
</organism>
<gene>
    <name evidence="2" type="ORF">BGC07_01300</name>
</gene>
<feature type="transmembrane region" description="Helical" evidence="1">
    <location>
        <begin position="61"/>
        <end position="82"/>
    </location>
</feature>
<name>A0ABX3A0S9_9GAMM</name>
<dbReference type="EMBL" id="MDTU01000001">
    <property type="protein sequence ID" value="ODN41857.1"/>
    <property type="molecule type" value="Genomic_DNA"/>
</dbReference>
<feature type="transmembrane region" description="Helical" evidence="1">
    <location>
        <begin position="12"/>
        <end position="41"/>
    </location>
</feature>